<keyword evidence="3 10" id="KW-0812">Transmembrane</keyword>
<feature type="domain" description="G-protein coupled receptors family 1 profile" evidence="11">
    <location>
        <begin position="264"/>
        <end position="357"/>
    </location>
</feature>
<dbReference type="GO" id="GO:0051481">
    <property type="term" value="P:negative regulation of cytosolic calcium ion concentration"/>
    <property type="evidence" value="ECO:0007669"/>
    <property type="project" value="TreeGrafter"/>
</dbReference>
<protein>
    <recommendedName>
        <fullName evidence="11">G-protein coupled receptors family 1 profile domain-containing protein</fullName>
    </recommendedName>
</protein>
<evidence type="ECO:0000256" key="9">
    <source>
        <dbReference type="SAM" id="MobiDB-lite"/>
    </source>
</evidence>
<dbReference type="Gene3D" id="1.20.1070.10">
    <property type="entry name" value="Rhodopsin 7-helix transmembrane proteins"/>
    <property type="match status" value="1"/>
</dbReference>
<proteinExistence type="predicted"/>
<dbReference type="AlphaFoldDB" id="A0AAD9DR41"/>
<dbReference type="GO" id="GO:0045202">
    <property type="term" value="C:synapse"/>
    <property type="evidence" value="ECO:0007669"/>
    <property type="project" value="GOC"/>
</dbReference>
<dbReference type="PANTHER" id="PTHR24248:SF145">
    <property type="entry name" value="DOPAMINE RECEPTOR D4 RELATED SEQUENCE"/>
    <property type="match status" value="1"/>
</dbReference>
<feature type="transmembrane region" description="Helical" evidence="10">
    <location>
        <begin position="248"/>
        <end position="273"/>
    </location>
</feature>
<sequence length="411" mass="44978">MVRFIPLKTLPTTLETADLLFRQVFRQFGLPEDIVSDWGPQFTSRVWRELLGKLNIMIWPPVCLQRCFTSEFILQLLPLHHQEGHCSSITSDRKLEILNAQCRECDKTKGETNELGTCVEDEGPEGLHMSFTISGFPCATGSGLWQETRCAACTLGPPTVRCALIGNLGYASVLPLSAAWLPLSGKLHDDGQVELCTCANAFLFSADADCRPAAEPGGTMVGNVTPASGSRNSGSEKGPGEDAEHYNYLALACGIPLILIIILGNVLVCLSVLTERSLKTATNYFIVSLAVADLLLAVLVLPLYVYSEFLGGKWTLSMYICDALMTMDVMLCTASILNLCAISIDSSLSASLLGHGPETHAEWRGWGTERPDTGQCEQDRREGDRDQDQNRHRDGHTDGHRHRHKGGQSNQ</sequence>
<dbReference type="GO" id="GO:0060158">
    <property type="term" value="P:phospholipase C-activating dopamine receptor signaling pathway"/>
    <property type="evidence" value="ECO:0007669"/>
    <property type="project" value="TreeGrafter"/>
</dbReference>
<dbReference type="GO" id="GO:0014059">
    <property type="term" value="P:regulation of dopamine secretion"/>
    <property type="evidence" value="ECO:0007669"/>
    <property type="project" value="TreeGrafter"/>
</dbReference>
<dbReference type="GO" id="GO:0051967">
    <property type="term" value="P:negative regulation of synaptic transmission, glutamatergic"/>
    <property type="evidence" value="ECO:0007669"/>
    <property type="project" value="TreeGrafter"/>
</dbReference>
<evidence type="ECO:0000256" key="5">
    <source>
        <dbReference type="ARBA" id="ARBA00023040"/>
    </source>
</evidence>
<dbReference type="GO" id="GO:0071881">
    <property type="term" value="P:adenylate cyclase-inhibiting adrenergic receptor signaling pathway"/>
    <property type="evidence" value="ECO:0007669"/>
    <property type="project" value="UniProtKB-ARBA"/>
</dbReference>
<reference evidence="12" key="1">
    <citation type="submission" date="2023-03" db="EMBL/GenBank/DDBJ databases">
        <title>Electrophorus voltai genome.</title>
        <authorList>
            <person name="Bian C."/>
        </authorList>
    </citation>
    <scope>NUCLEOTIDE SEQUENCE</scope>
    <source>
        <strain evidence="12">CB-2022</strain>
        <tissue evidence="12">Muscle</tissue>
    </source>
</reference>
<feature type="region of interest" description="Disordered" evidence="9">
    <location>
        <begin position="363"/>
        <end position="411"/>
    </location>
</feature>
<evidence type="ECO:0000256" key="4">
    <source>
        <dbReference type="ARBA" id="ARBA00022989"/>
    </source>
</evidence>
<dbReference type="InterPro" id="IPR012337">
    <property type="entry name" value="RNaseH-like_sf"/>
</dbReference>
<feature type="compositionally biased region" description="Basic residues" evidence="9">
    <location>
        <begin position="399"/>
        <end position="411"/>
    </location>
</feature>
<dbReference type="GO" id="GO:0043266">
    <property type="term" value="P:regulation of potassium ion transport"/>
    <property type="evidence" value="ECO:0007669"/>
    <property type="project" value="TreeGrafter"/>
</dbReference>
<dbReference type="PANTHER" id="PTHR24248">
    <property type="entry name" value="ADRENERGIC RECEPTOR-RELATED G-PROTEIN COUPLED RECEPTOR"/>
    <property type="match status" value="1"/>
</dbReference>
<dbReference type="SUPFAM" id="SSF53098">
    <property type="entry name" value="Ribonuclease H-like"/>
    <property type="match status" value="1"/>
</dbReference>
<feature type="transmembrane region" description="Helical" evidence="10">
    <location>
        <begin position="317"/>
        <end position="341"/>
    </location>
</feature>
<comment type="subcellular location">
    <subcellularLocation>
        <location evidence="1">Cell membrane</location>
        <topology evidence="1">Multi-pass membrane protein</topology>
    </subcellularLocation>
</comment>
<feature type="compositionally biased region" description="Basic and acidic residues" evidence="9">
    <location>
        <begin position="363"/>
        <end position="398"/>
    </location>
</feature>
<evidence type="ECO:0000256" key="2">
    <source>
        <dbReference type="ARBA" id="ARBA00022475"/>
    </source>
</evidence>
<comment type="caution">
    <text evidence="12">The sequence shown here is derived from an EMBL/GenBank/DDBJ whole genome shotgun (WGS) entry which is preliminary data.</text>
</comment>
<dbReference type="Gene3D" id="3.30.420.10">
    <property type="entry name" value="Ribonuclease H-like superfamily/Ribonuclease H"/>
    <property type="match status" value="1"/>
</dbReference>
<dbReference type="GO" id="GO:0005886">
    <property type="term" value="C:plasma membrane"/>
    <property type="evidence" value="ECO:0007669"/>
    <property type="project" value="UniProtKB-SubCell"/>
</dbReference>
<evidence type="ECO:0000313" key="13">
    <source>
        <dbReference type="Proteomes" id="UP001239994"/>
    </source>
</evidence>
<dbReference type="EMBL" id="JAROKS010000022">
    <property type="protein sequence ID" value="KAK1788777.1"/>
    <property type="molecule type" value="Genomic_DNA"/>
</dbReference>
<keyword evidence="5" id="KW-0297">G-protein coupled receptor</keyword>
<dbReference type="InterPro" id="IPR017452">
    <property type="entry name" value="GPCR_Rhodpsn_7TM"/>
</dbReference>
<gene>
    <name evidence="12" type="ORF">P4O66_002584</name>
</gene>
<feature type="transmembrane region" description="Helical" evidence="10">
    <location>
        <begin position="285"/>
        <end position="305"/>
    </location>
</feature>
<dbReference type="PROSITE" id="PS50262">
    <property type="entry name" value="G_PROTEIN_RECEP_F1_2"/>
    <property type="match status" value="1"/>
</dbReference>
<keyword evidence="8" id="KW-0807">Transducer</keyword>
<evidence type="ECO:0000256" key="7">
    <source>
        <dbReference type="ARBA" id="ARBA00023170"/>
    </source>
</evidence>
<dbReference type="GO" id="GO:0004938">
    <property type="term" value="F:alpha2-adrenergic receptor activity"/>
    <property type="evidence" value="ECO:0007669"/>
    <property type="project" value="UniProtKB-ARBA"/>
</dbReference>
<evidence type="ECO:0000256" key="1">
    <source>
        <dbReference type="ARBA" id="ARBA00004651"/>
    </source>
</evidence>
<dbReference type="GO" id="GO:0007195">
    <property type="term" value="P:adenylate cyclase-inhibiting dopamine receptor signaling pathway"/>
    <property type="evidence" value="ECO:0007669"/>
    <property type="project" value="TreeGrafter"/>
</dbReference>
<keyword evidence="4 10" id="KW-1133">Transmembrane helix</keyword>
<accession>A0AAD9DR41</accession>
<dbReference type="InterPro" id="IPR000276">
    <property type="entry name" value="GPCR_Rhodpsn"/>
</dbReference>
<evidence type="ECO:0000256" key="10">
    <source>
        <dbReference type="SAM" id="Phobius"/>
    </source>
</evidence>
<keyword evidence="13" id="KW-1185">Reference proteome</keyword>
<evidence type="ECO:0000256" key="6">
    <source>
        <dbReference type="ARBA" id="ARBA00023136"/>
    </source>
</evidence>
<evidence type="ECO:0000256" key="3">
    <source>
        <dbReference type="ARBA" id="ARBA00022692"/>
    </source>
</evidence>
<dbReference type="Proteomes" id="UP001239994">
    <property type="component" value="Unassembled WGS sequence"/>
</dbReference>
<keyword evidence="7" id="KW-0675">Receptor</keyword>
<evidence type="ECO:0000256" key="8">
    <source>
        <dbReference type="ARBA" id="ARBA00023224"/>
    </source>
</evidence>
<dbReference type="GO" id="GO:0001591">
    <property type="term" value="F:dopamine neurotransmitter receptor activity, coupled via Gi/Go"/>
    <property type="evidence" value="ECO:0007669"/>
    <property type="project" value="TreeGrafter"/>
</dbReference>
<dbReference type="InterPro" id="IPR036397">
    <property type="entry name" value="RNaseH_sf"/>
</dbReference>
<evidence type="ECO:0000259" key="11">
    <source>
        <dbReference type="PROSITE" id="PS50262"/>
    </source>
</evidence>
<dbReference type="SUPFAM" id="SSF81321">
    <property type="entry name" value="Family A G protein-coupled receptor-like"/>
    <property type="match status" value="1"/>
</dbReference>
<evidence type="ECO:0000313" key="12">
    <source>
        <dbReference type="EMBL" id="KAK1788777.1"/>
    </source>
</evidence>
<organism evidence="12 13">
    <name type="scientific">Electrophorus voltai</name>
    <dbReference type="NCBI Taxonomy" id="2609070"/>
    <lineage>
        <taxon>Eukaryota</taxon>
        <taxon>Metazoa</taxon>
        <taxon>Chordata</taxon>
        <taxon>Craniata</taxon>
        <taxon>Vertebrata</taxon>
        <taxon>Euteleostomi</taxon>
        <taxon>Actinopterygii</taxon>
        <taxon>Neopterygii</taxon>
        <taxon>Teleostei</taxon>
        <taxon>Ostariophysi</taxon>
        <taxon>Gymnotiformes</taxon>
        <taxon>Gymnotoidei</taxon>
        <taxon>Gymnotidae</taxon>
        <taxon>Electrophorus</taxon>
    </lineage>
</organism>
<dbReference type="Pfam" id="PF00001">
    <property type="entry name" value="7tm_1"/>
    <property type="match status" value="1"/>
</dbReference>
<keyword evidence="2" id="KW-1003">Cell membrane</keyword>
<dbReference type="PRINTS" id="PR00237">
    <property type="entry name" value="GPCRRHODOPSN"/>
</dbReference>
<dbReference type="GO" id="GO:0003676">
    <property type="term" value="F:nucleic acid binding"/>
    <property type="evidence" value="ECO:0007669"/>
    <property type="project" value="InterPro"/>
</dbReference>
<keyword evidence="6 10" id="KW-0472">Membrane</keyword>
<name>A0AAD9DR41_9TELE</name>